<accession>A0A830GSN2</accession>
<gene>
    <name evidence="1" type="ORF">GCM10009030_38540</name>
</gene>
<dbReference type="AlphaFoldDB" id="A0A830GSN2"/>
<dbReference type="EMBL" id="BMOU01000007">
    <property type="protein sequence ID" value="GGO03167.1"/>
    <property type="molecule type" value="Genomic_DNA"/>
</dbReference>
<organism evidence="1 2">
    <name type="scientific">Haloarcula pellucida</name>
    <dbReference type="NCBI Taxonomy" id="1427151"/>
    <lineage>
        <taxon>Archaea</taxon>
        <taxon>Methanobacteriati</taxon>
        <taxon>Methanobacteriota</taxon>
        <taxon>Stenosarchaea group</taxon>
        <taxon>Halobacteria</taxon>
        <taxon>Halobacteriales</taxon>
        <taxon>Haloarculaceae</taxon>
        <taxon>Haloarcula</taxon>
    </lineage>
</organism>
<name>A0A830GSN2_9EURY</name>
<sequence>MCEIPDTIANASTTLLCHSPMPGESGYAGSETCLGLLSSAGLDATVVLVTFTCPPAACLEAYPRAVGTDDAPSLTVVAVGEASTAADPSIADVDVDTVSTPSDLTCLGITLSQELSAADDVVLCFDSLTALLQNVPVETVYEFLHAVVGQLDAADASAHVHLDPTAHDRQTVDTLAPLFDTVVEVDDGERTVRTRQFSRETT</sequence>
<keyword evidence="2" id="KW-1185">Reference proteome</keyword>
<reference evidence="1" key="1">
    <citation type="journal article" date="2014" name="Int. J. Syst. Evol. Microbiol.">
        <title>Complete genome sequence of Corynebacterium casei LMG S-19264T (=DSM 44701T), isolated from a smear-ripened cheese.</title>
        <authorList>
            <consortium name="US DOE Joint Genome Institute (JGI-PGF)"/>
            <person name="Walter F."/>
            <person name="Albersmeier A."/>
            <person name="Kalinowski J."/>
            <person name="Ruckert C."/>
        </authorList>
    </citation>
    <scope>NUCLEOTIDE SEQUENCE</scope>
    <source>
        <strain evidence="1">JCM 17820</strain>
    </source>
</reference>
<dbReference type="InterPro" id="IPR055927">
    <property type="entry name" value="DUF7504"/>
</dbReference>
<dbReference type="RefSeq" id="WP_189001863.1">
    <property type="nucleotide sequence ID" value="NZ_BMOU01000007.1"/>
</dbReference>
<reference evidence="1" key="2">
    <citation type="submission" date="2020-09" db="EMBL/GenBank/DDBJ databases">
        <authorList>
            <person name="Sun Q."/>
            <person name="Ohkuma M."/>
        </authorList>
    </citation>
    <scope>NUCLEOTIDE SEQUENCE</scope>
    <source>
        <strain evidence="1">JCM 17820</strain>
    </source>
</reference>
<protein>
    <submittedName>
        <fullName evidence="1">Uncharacterized protein</fullName>
    </submittedName>
</protein>
<comment type="caution">
    <text evidence="1">The sequence shown here is derived from an EMBL/GenBank/DDBJ whole genome shotgun (WGS) entry which is preliminary data.</text>
</comment>
<evidence type="ECO:0000313" key="2">
    <source>
        <dbReference type="Proteomes" id="UP000605784"/>
    </source>
</evidence>
<evidence type="ECO:0000313" key="1">
    <source>
        <dbReference type="EMBL" id="GGO03167.1"/>
    </source>
</evidence>
<dbReference type="Proteomes" id="UP000605784">
    <property type="component" value="Unassembled WGS sequence"/>
</dbReference>
<dbReference type="Pfam" id="PF24336">
    <property type="entry name" value="DUF7504"/>
    <property type="match status" value="1"/>
</dbReference>
<proteinExistence type="predicted"/>